<dbReference type="NCBIfam" id="TIGR03570">
    <property type="entry name" value="NeuD_NnaD"/>
    <property type="match status" value="1"/>
</dbReference>
<name>A0A1J0GKT1_9CLOT</name>
<dbReference type="InterPro" id="IPR050179">
    <property type="entry name" value="Trans_hexapeptide_repeat"/>
</dbReference>
<accession>A0A1J0GKT1</accession>
<dbReference type="CDD" id="cd03360">
    <property type="entry name" value="LbH_AT_putative"/>
    <property type="match status" value="1"/>
</dbReference>
<protein>
    <submittedName>
        <fullName evidence="4">Transferase</fullName>
    </submittedName>
</protein>
<reference evidence="5" key="1">
    <citation type="journal article" date="2016" name="Front. Microbiol.">
        <title>Complete Genome Sequence of Clostridium estertheticum DSM 8809, a Microbe Identified in Spoiled Vacuum Packed Beef.</title>
        <authorList>
            <person name="Yu Z."/>
            <person name="Gunn L."/>
            <person name="Brennan E."/>
            <person name="Reid R."/>
            <person name="Wall P.G."/>
            <person name="Gaora O.P."/>
            <person name="Hurley D."/>
            <person name="Bolton D."/>
            <person name="Fanning S."/>
        </authorList>
    </citation>
    <scope>NUCLEOTIDE SEQUENCE [LARGE SCALE GENOMIC DNA]</scope>
    <source>
        <strain evidence="5">DSM 8809</strain>
    </source>
</reference>
<dbReference type="Gene3D" id="2.160.10.10">
    <property type="entry name" value="Hexapeptide repeat proteins"/>
    <property type="match status" value="1"/>
</dbReference>
<dbReference type="STRING" id="1552.A7L45_18665"/>
<feature type="binding site" evidence="2">
    <location>
        <position position="78"/>
    </location>
    <ligand>
        <name>substrate</name>
    </ligand>
</feature>
<dbReference type="PANTHER" id="PTHR43300">
    <property type="entry name" value="ACETYLTRANSFERASE"/>
    <property type="match status" value="1"/>
</dbReference>
<evidence type="ECO:0000313" key="4">
    <source>
        <dbReference type="EMBL" id="APC41941.1"/>
    </source>
</evidence>
<dbReference type="PANTHER" id="PTHR43300:SF7">
    <property type="entry name" value="UDP-N-ACETYLBACILLOSAMINE N-ACETYLTRANSFERASE"/>
    <property type="match status" value="1"/>
</dbReference>
<dbReference type="InterPro" id="IPR041561">
    <property type="entry name" value="PglD_N"/>
</dbReference>
<dbReference type="Gene3D" id="3.40.50.20">
    <property type="match status" value="1"/>
</dbReference>
<evidence type="ECO:0000313" key="5">
    <source>
        <dbReference type="Proteomes" id="UP000182569"/>
    </source>
</evidence>
<sequence>MIIMVKKDIVIFGAGGFGREVMWLLEENNSDIETWNILGFVDDTPNFKGKVVNGFPIVGNTDWLIEYGKELSVVCCIGNSKDRQSVIKKLQNNKNLKFPNIISKDARVSRLVSFGQGCIICGGSTLTVNIRLGDFLIVNLNCTVGHDAVLNKFVTLNPSVNVSGYVQIGNCSEIGTGSQIIQHTQIGCNTIVGAGAVVVKDLPSNCTAVGGPAKPIKYFKEV</sequence>
<feature type="active site" description="Proton acceptor" evidence="1">
    <location>
        <position position="146"/>
    </location>
</feature>
<proteinExistence type="predicted"/>
<feature type="site" description="Increases basicity of active site His" evidence="1">
    <location>
        <position position="147"/>
    </location>
</feature>
<dbReference type="EMBL" id="CP015756">
    <property type="protein sequence ID" value="APC41941.1"/>
    <property type="molecule type" value="Genomic_DNA"/>
</dbReference>
<keyword evidence="5" id="KW-1185">Reference proteome</keyword>
<dbReference type="InterPro" id="IPR020019">
    <property type="entry name" value="AcTrfase_PglD-like"/>
</dbReference>
<keyword evidence="4" id="KW-0808">Transferase</keyword>
<feature type="domain" description="PglD N-terminal" evidence="3">
    <location>
        <begin position="8"/>
        <end position="90"/>
    </location>
</feature>
<evidence type="ECO:0000256" key="2">
    <source>
        <dbReference type="PIRSR" id="PIRSR620019-2"/>
    </source>
</evidence>
<dbReference type="SUPFAM" id="SSF51161">
    <property type="entry name" value="Trimeric LpxA-like enzymes"/>
    <property type="match status" value="1"/>
</dbReference>
<dbReference type="GO" id="GO:0016740">
    <property type="term" value="F:transferase activity"/>
    <property type="evidence" value="ECO:0007669"/>
    <property type="project" value="UniProtKB-KW"/>
</dbReference>
<dbReference type="InterPro" id="IPR011004">
    <property type="entry name" value="Trimer_LpxA-like_sf"/>
</dbReference>
<evidence type="ECO:0000256" key="1">
    <source>
        <dbReference type="PIRSR" id="PIRSR620019-1"/>
    </source>
</evidence>
<dbReference type="AlphaFoldDB" id="A0A1J0GKT1"/>
<evidence type="ECO:0000259" key="3">
    <source>
        <dbReference type="Pfam" id="PF17836"/>
    </source>
</evidence>
<gene>
    <name evidence="4" type="ORF">A7L45_18665</name>
</gene>
<dbReference type="KEGG" id="ceu:A7L45_18665"/>
<dbReference type="Pfam" id="PF17836">
    <property type="entry name" value="PglD_N"/>
    <property type="match status" value="1"/>
</dbReference>
<organism evidence="4 5">
    <name type="scientific">Clostridium estertheticum subsp. estertheticum</name>
    <dbReference type="NCBI Taxonomy" id="1552"/>
    <lineage>
        <taxon>Bacteria</taxon>
        <taxon>Bacillati</taxon>
        <taxon>Bacillota</taxon>
        <taxon>Clostridia</taxon>
        <taxon>Eubacteriales</taxon>
        <taxon>Clostridiaceae</taxon>
        <taxon>Clostridium</taxon>
    </lineage>
</organism>
<dbReference type="Proteomes" id="UP000182569">
    <property type="component" value="Chromosome"/>
</dbReference>